<organism evidence="1 2">
    <name type="scientific">Rhododendron molle</name>
    <name type="common">Chinese azalea</name>
    <name type="synonym">Azalea mollis</name>
    <dbReference type="NCBI Taxonomy" id="49168"/>
    <lineage>
        <taxon>Eukaryota</taxon>
        <taxon>Viridiplantae</taxon>
        <taxon>Streptophyta</taxon>
        <taxon>Embryophyta</taxon>
        <taxon>Tracheophyta</taxon>
        <taxon>Spermatophyta</taxon>
        <taxon>Magnoliopsida</taxon>
        <taxon>eudicotyledons</taxon>
        <taxon>Gunneridae</taxon>
        <taxon>Pentapetalae</taxon>
        <taxon>asterids</taxon>
        <taxon>Ericales</taxon>
        <taxon>Ericaceae</taxon>
        <taxon>Ericoideae</taxon>
        <taxon>Rhodoreae</taxon>
        <taxon>Rhododendron</taxon>
    </lineage>
</organism>
<dbReference type="Proteomes" id="UP001062846">
    <property type="component" value="Chromosome 2"/>
</dbReference>
<name>A0ACC0PWL5_RHOML</name>
<proteinExistence type="predicted"/>
<dbReference type="EMBL" id="CM046389">
    <property type="protein sequence ID" value="KAI8569981.1"/>
    <property type="molecule type" value="Genomic_DNA"/>
</dbReference>
<evidence type="ECO:0000313" key="1">
    <source>
        <dbReference type="EMBL" id="KAI8569981.1"/>
    </source>
</evidence>
<protein>
    <submittedName>
        <fullName evidence="1">Uncharacterized protein</fullName>
    </submittedName>
</protein>
<reference evidence="1" key="1">
    <citation type="submission" date="2022-02" db="EMBL/GenBank/DDBJ databases">
        <title>Plant Genome Project.</title>
        <authorList>
            <person name="Zhang R.-G."/>
        </authorList>
    </citation>
    <scope>NUCLEOTIDE SEQUENCE</scope>
    <source>
        <strain evidence="1">AT1</strain>
    </source>
</reference>
<gene>
    <name evidence="1" type="ORF">RHMOL_Rhmol02G0319300</name>
</gene>
<accession>A0ACC0PWL5</accession>
<evidence type="ECO:0000313" key="2">
    <source>
        <dbReference type="Proteomes" id="UP001062846"/>
    </source>
</evidence>
<keyword evidence="2" id="KW-1185">Reference proteome</keyword>
<comment type="caution">
    <text evidence="1">The sequence shown here is derived from an EMBL/GenBank/DDBJ whole genome shotgun (WGS) entry which is preliminary data.</text>
</comment>
<sequence>MTGESSRKDVHGSREAITYSDDHMSDWRSFGSNCQPWSQSRKISIGVMVDYSANTRPKMRKEDDVVVPNAEKVPAKVNPIGDGNCGGPKDVIQGNQTAGPEPESSPWVSTRSLRMKQHNAELTMDLPAGDDRSNSLSGGNEAPRTFSVQCFGNQMSVLQSGDATQKNCDNVSYGSGGKNEPKEKEEFSFANARERYAPDKEVVEDETDRTGDRREALRKKLWDILGTVSSPNKQVSQALEVGVNNLIPEQNIDKNSKPVVKPRQNSDTIEADSDSPDHTTRRPVTRSLTRKRAPSKVQTNKIKDVPSRTRKLPQQNIFSFEEGLSGRLDAAIIGRSPKSNSKKRERKGSKAEAHSIFFSPKANAGNIQHPTFMSKKTKCAEKTSTIGNMMERFCSYPPEHNSEFADMESRIRKQDSPQLQAMKMTDQLGNPNYSVLPQHRDRQEDLADLSSENTVDPHVDLQSPTFEFRAPNKSVSHSSPSESNHGERDDHTPSHCSFNSLIASKPDYHKADAETESSEELGNSPLMKSQPHMKEKDAEYRLSESSFEERNSKSSKEGSPINEVCQDIRSRWGTESPTPEICTRGKPKFVLYPSKRLRSQEDIRLNGGSPMSASPKGTEESTGLLGPSGENQDDGLAKYLFFYVIDACFPFSFLSAITLIALALERVKSKIKSLTTKKSAEVLMSVAEGIHLQLQNAESHIQRDVGKLKSISRSKRKRLETEFEEQKEKLKLIYQKFKAEVNQHMQECRSTVEGMEAQEIEFRGLMEKQKTSQRKLLKQVEETIETQLDDGERRITAVQKASFLL</sequence>